<comment type="caution">
    <text evidence="1">The sequence shown here is derived from an EMBL/GenBank/DDBJ whole genome shotgun (WGS) entry which is preliminary data.</text>
</comment>
<protein>
    <submittedName>
        <fullName evidence="1">Uncharacterized protein</fullName>
    </submittedName>
</protein>
<proteinExistence type="predicted"/>
<evidence type="ECO:0000313" key="1">
    <source>
        <dbReference type="EMBL" id="CAD2133540.1"/>
    </source>
</evidence>
<dbReference type="AlphaFoldDB" id="A0A6V7TSV5"/>
<sequence length="57" mass="6686">MNCLIMNKKLNSARPALLYNLQNNEVDVQNSYNPTFGIHQMNLFTYIPILFTFKSNF</sequence>
<evidence type="ECO:0000313" key="2">
    <source>
        <dbReference type="Proteomes" id="UP000580250"/>
    </source>
</evidence>
<dbReference type="Proteomes" id="UP000580250">
    <property type="component" value="Unassembled WGS sequence"/>
</dbReference>
<gene>
    <name evidence="1" type="ORF">MENT_LOCUS4073</name>
</gene>
<dbReference type="EMBL" id="CAJEWN010000013">
    <property type="protein sequence ID" value="CAD2133540.1"/>
    <property type="molecule type" value="Genomic_DNA"/>
</dbReference>
<reference evidence="1 2" key="1">
    <citation type="submission" date="2020-08" db="EMBL/GenBank/DDBJ databases">
        <authorList>
            <person name="Koutsovoulos G."/>
            <person name="Danchin GJ E."/>
        </authorList>
    </citation>
    <scope>NUCLEOTIDE SEQUENCE [LARGE SCALE GENOMIC DNA]</scope>
</reference>
<name>A0A6V7TSV5_MELEN</name>
<accession>A0A6V7TSV5</accession>
<organism evidence="1 2">
    <name type="scientific">Meloidogyne enterolobii</name>
    <name type="common">Root-knot nematode worm</name>
    <name type="synonym">Meloidogyne mayaguensis</name>
    <dbReference type="NCBI Taxonomy" id="390850"/>
    <lineage>
        <taxon>Eukaryota</taxon>
        <taxon>Metazoa</taxon>
        <taxon>Ecdysozoa</taxon>
        <taxon>Nematoda</taxon>
        <taxon>Chromadorea</taxon>
        <taxon>Rhabditida</taxon>
        <taxon>Tylenchina</taxon>
        <taxon>Tylenchomorpha</taxon>
        <taxon>Tylenchoidea</taxon>
        <taxon>Meloidogynidae</taxon>
        <taxon>Meloidogyninae</taxon>
        <taxon>Meloidogyne</taxon>
    </lineage>
</organism>